<reference evidence="4 5" key="1">
    <citation type="submission" date="2014-02" db="EMBL/GenBank/DDBJ databases">
        <title>Draft genome sequence of Lysinibacillus massiliensis CCUG 49529.</title>
        <authorList>
            <person name="Zhang F."/>
            <person name="Wang G."/>
            <person name="Zhang L."/>
        </authorList>
    </citation>
    <scope>NUCLEOTIDE SEQUENCE [LARGE SCALE GENOMIC DNA]</scope>
    <source>
        <strain evidence="4 5">CCUG 49529</strain>
    </source>
</reference>
<name>A0A0A3J4W4_9BACL</name>
<keyword evidence="2" id="KW-0812">Transmembrane</keyword>
<evidence type="ECO:0000259" key="3">
    <source>
        <dbReference type="Pfam" id="PF03448"/>
    </source>
</evidence>
<feature type="domain" description="Magnesium transporter MgtE intracellular" evidence="3">
    <location>
        <begin position="157"/>
        <end position="211"/>
    </location>
</feature>
<feature type="transmembrane region" description="Helical" evidence="2">
    <location>
        <begin position="39"/>
        <end position="60"/>
    </location>
</feature>
<dbReference type="Gene3D" id="1.25.60.10">
    <property type="entry name" value="MgtE N-terminal domain-like"/>
    <property type="match status" value="1"/>
</dbReference>
<keyword evidence="1" id="KW-0175">Coiled coil</keyword>
<feature type="coiled-coil region" evidence="1">
    <location>
        <begin position="89"/>
        <end position="151"/>
    </location>
</feature>
<protein>
    <recommendedName>
        <fullName evidence="3">Magnesium transporter MgtE intracellular domain-containing protein</fullName>
    </recommendedName>
</protein>
<dbReference type="Proteomes" id="UP000030595">
    <property type="component" value="Unassembled WGS sequence"/>
</dbReference>
<proteinExistence type="predicted"/>
<dbReference type="InterPro" id="IPR006668">
    <property type="entry name" value="Mg_transptr_MgtE_intracell_dom"/>
</dbReference>
<dbReference type="SUPFAM" id="SSF158791">
    <property type="entry name" value="MgtE N-terminal domain-like"/>
    <property type="match status" value="1"/>
</dbReference>
<evidence type="ECO:0000313" key="5">
    <source>
        <dbReference type="Proteomes" id="UP000030595"/>
    </source>
</evidence>
<keyword evidence="2" id="KW-0472">Membrane</keyword>
<keyword evidence="2" id="KW-1133">Transmembrane helix</keyword>
<sequence>MKFLYLCTTRKKSGDPMTRPNYQENNIEEVKSPGVFQKIFFWFLIPLMFVIAVLLVIATITNTNIFEKTKELTGNLPFVPSQQETSKPIQEFDEKIVELQAQIEQKEAEIAQLQSQLESEKSKTEEAAILQEELEYEIDRIQREQDTAKKEFTEIVSAFEKMSAKEAAPILVAMSQDEAVRILSSLKSDTLSEVLSKMNPTDAAKFTELLSR</sequence>
<keyword evidence="5" id="KW-1185">Reference proteome</keyword>
<evidence type="ECO:0000313" key="4">
    <source>
        <dbReference type="EMBL" id="KGR92074.1"/>
    </source>
</evidence>
<dbReference type="EMBL" id="JPVQ01000002">
    <property type="protein sequence ID" value="KGR92074.1"/>
    <property type="molecule type" value="Genomic_DNA"/>
</dbReference>
<dbReference type="eggNOG" id="COG3334">
    <property type="taxonomic scope" value="Bacteria"/>
</dbReference>
<evidence type="ECO:0000256" key="1">
    <source>
        <dbReference type="SAM" id="Coils"/>
    </source>
</evidence>
<evidence type="ECO:0000256" key="2">
    <source>
        <dbReference type="SAM" id="Phobius"/>
    </source>
</evidence>
<dbReference type="AlphaFoldDB" id="A0A0A3J4W4"/>
<gene>
    <name evidence="4" type="ORF">CD30_01755</name>
</gene>
<dbReference type="Pfam" id="PF03448">
    <property type="entry name" value="MgtE_N"/>
    <property type="match status" value="1"/>
</dbReference>
<comment type="caution">
    <text evidence="4">The sequence shown here is derived from an EMBL/GenBank/DDBJ whole genome shotgun (WGS) entry which is preliminary data.</text>
</comment>
<accession>A0A0A3J4W4</accession>
<organism evidence="4 5">
    <name type="scientific">Ureibacillus massiliensis 4400831 = CIP 108448 = CCUG 49529</name>
    <dbReference type="NCBI Taxonomy" id="1211035"/>
    <lineage>
        <taxon>Bacteria</taxon>
        <taxon>Bacillati</taxon>
        <taxon>Bacillota</taxon>
        <taxon>Bacilli</taxon>
        <taxon>Bacillales</taxon>
        <taxon>Caryophanaceae</taxon>
        <taxon>Ureibacillus</taxon>
    </lineage>
</organism>
<dbReference type="Gene3D" id="1.20.5.490">
    <property type="entry name" value="Single helix bin"/>
    <property type="match status" value="1"/>
</dbReference>
<dbReference type="InterPro" id="IPR038076">
    <property type="entry name" value="MgtE_N_sf"/>
</dbReference>
<dbReference type="SUPFAM" id="SSF161270">
    <property type="entry name" value="PspA lactotransferrin-binding region"/>
    <property type="match status" value="1"/>
</dbReference>
<dbReference type="OrthoDB" id="1724615at2"/>